<dbReference type="InterPro" id="IPR002298">
    <property type="entry name" value="DNA_polymerase_A"/>
</dbReference>
<sequence>MSTAPSSPDHGYTPSTLEIIAEKDQPTPEDGTLADVGLEVRRDNNSLFITVTPLDPPGRPRSMTVAETSAVSASPASLPSPRIRWVAHNLTTAATMLAQVGIRVRDGLCLDLTQNIVDNITGTPAPTSREDLALDRRYTEVNRAVADLRDRADLAALVALDSRCALLAAELNAAGVPWHHRLYEVEMARLAGAPSGTTRYPRLDKLNQELRAAFGGALFDWERELPDAFHGEGIAVPHGPLKAFLESVDHPAGLKLLRYREIERITAMFGYDWAQRWISNGQWWPLFRPAGTVSGRWSGQGGAVQLPRMLRGCVQVPEGRILIRADLAQAEPRMWAHLSSDLNLLAALERGDLYEDIAKEFSWTREEAKLAVLAALYGRRDTASKAAWRKLSEQFPEAMNYLGWATNVGQNGRALLTRLGRAFPAPDTVEQEAMNTPEHRRDTQMRKAVSARGRRARNFVIQAAVAEFTSHIATSLRLSLAELDARLVLIQHDEFLVDADRAQADEVELAVLQAIGDACAWVLGGSRVSWPMAFGRGQSWAEATADSMLR</sequence>
<comment type="catalytic activity">
    <reaction evidence="3">
        <text>DNA(n) + a 2'-deoxyribonucleoside 5'-triphosphate = DNA(n+1) + diphosphate</text>
        <dbReference type="Rhea" id="RHEA:22508"/>
        <dbReference type="Rhea" id="RHEA-COMP:17339"/>
        <dbReference type="Rhea" id="RHEA-COMP:17340"/>
        <dbReference type="ChEBI" id="CHEBI:33019"/>
        <dbReference type="ChEBI" id="CHEBI:61560"/>
        <dbReference type="ChEBI" id="CHEBI:173112"/>
        <dbReference type="EC" id="2.7.7.7"/>
    </reaction>
</comment>
<keyword evidence="5" id="KW-0548">Nucleotidyltransferase</keyword>
<evidence type="ECO:0000259" key="4">
    <source>
        <dbReference type="SMART" id="SM00482"/>
    </source>
</evidence>
<gene>
    <name evidence="5" type="ORF">JOF53_006461</name>
</gene>
<dbReference type="Pfam" id="PF00476">
    <property type="entry name" value="DNA_pol_A"/>
    <property type="match status" value="1"/>
</dbReference>
<dbReference type="Proteomes" id="UP001519363">
    <property type="component" value="Unassembled WGS sequence"/>
</dbReference>
<dbReference type="GO" id="GO:0003887">
    <property type="term" value="F:DNA-directed DNA polymerase activity"/>
    <property type="evidence" value="ECO:0007669"/>
    <property type="project" value="UniProtKB-EC"/>
</dbReference>
<protein>
    <recommendedName>
        <fullName evidence="1">DNA-directed DNA polymerase</fullName>
        <ecNumber evidence="1">2.7.7.7</ecNumber>
    </recommendedName>
</protein>
<evidence type="ECO:0000256" key="1">
    <source>
        <dbReference type="ARBA" id="ARBA00012417"/>
    </source>
</evidence>
<accession>A0ABS5ALZ7</accession>
<dbReference type="Gene3D" id="3.30.70.370">
    <property type="match status" value="1"/>
</dbReference>
<dbReference type="InterPro" id="IPR043502">
    <property type="entry name" value="DNA/RNA_pol_sf"/>
</dbReference>
<dbReference type="EC" id="2.7.7.7" evidence="1"/>
<dbReference type="InterPro" id="IPR001098">
    <property type="entry name" value="DNA-dir_DNA_pol_A_palm_dom"/>
</dbReference>
<evidence type="ECO:0000256" key="3">
    <source>
        <dbReference type="ARBA" id="ARBA00049244"/>
    </source>
</evidence>
<evidence type="ECO:0000256" key="2">
    <source>
        <dbReference type="ARBA" id="ARBA00022705"/>
    </source>
</evidence>
<dbReference type="Gene3D" id="1.10.150.20">
    <property type="entry name" value="5' to 3' exonuclease, C-terminal subdomain"/>
    <property type="match status" value="1"/>
</dbReference>
<keyword evidence="2" id="KW-0235">DNA replication</keyword>
<dbReference type="RefSeq" id="WP_158103600.1">
    <property type="nucleotide sequence ID" value="NZ_JAGIOO010000001.1"/>
</dbReference>
<organism evidence="5 6">
    <name type="scientific">Crossiella equi</name>
    <dbReference type="NCBI Taxonomy" id="130796"/>
    <lineage>
        <taxon>Bacteria</taxon>
        <taxon>Bacillati</taxon>
        <taxon>Actinomycetota</taxon>
        <taxon>Actinomycetes</taxon>
        <taxon>Pseudonocardiales</taxon>
        <taxon>Pseudonocardiaceae</taxon>
        <taxon>Crossiella</taxon>
    </lineage>
</organism>
<proteinExistence type="predicted"/>
<comment type="caution">
    <text evidence="5">The sequence shown here is derived from an EMBL/GenBank/DDBJ whole genome shotgun (WGS) entry which is preliminary data.</text>
</comment>
<keyword evidence="6" id="KW-1185">Reference proteome</keyword>
<keyword evidence="5" id="KW-0808">Transferase</keyword>
<reference evidence="5 6" key="1">
    <citation type="submission" date="2021-03" db="EMBL/GenBank/DDBJ databases">
        <title>Sequencing the genomes of 1000 actinobacteria strains.</title>
        <authorList>
            <person name="Klenk H.-P."/>
        </authorList>
    </citation>
    <scope>NUCLEOTIDE SEQUENCE [LARGE SCALE GENOMIC DNA]</scope>
    <source>
        <strain evidence="5 6">DSM 44580</strain>
    </source>
</reference>
<name>A0ABS5ALZ7_9PSEU</name>
<dbReference type="SMART" id="SM00482">
    <property type="entry name" value="POLAc"/>
    <property type="match status" value="1"/>
</dbReference>
<dbReference type="SUPFAM" id="SSF56672">
    <property type="entry name" value="DNA/RNA polymerases"/>
    <property type="match status" value="1"/>
</dbReference>
<dbReference type="PANTHER" id="PTHR10133:SF27">
    <property type="entry name" value="DNA POLYMERASE NU"/>
    <property type="match status" value="1"/>
</dbReference>
<feature type="domain" description="DNA-directed DNA polymerase family A palm" evidence="4">
    <location>
        <begin position="307"/>
        <end position="503"/>
    </location>
</feature>
<evidence type="ECO:0000313" key="6">
    <source>
        <dbReference type="Proteomes" id="UP001519363"/>
    </source>
</evidence>
<dbReference type="EMBL" id="JAGIOO010000001">
    <property type="protein sequence ID" value="MBP2477589.1"/>
    <property type="molecule type" value="Genomic_DNA"/>
</dbReference>
<dbReference type="PANTHER" id="PTHR10133">
    <property type="entry name" value="DNA POLYMERASE I"/>
    <property type="match status" value="1"/>
</dbReference>
<evidence type="ECO:0000313" key="5">
    <source>
        <dbReference type="EMBL" id="MBP2477589.1"/>
    </source>
</evidence>